<evidence type="ECO:0000256" key="1">
    <source>
        <dbReference type="SAM" id="MobiDB-lite"/>
    </source>
</evidence>
<name>A0ABW0QDJ6_9BURK</name>
<feature type="transmembrane region" description="Helical" evidence="2">
    <location>
        <begin position="144"/>
        <end position="163"/>
    </location>
</feature>
<dbReference type="PANTHER" id="PTHR37314">
    <property type="entry name" value="SLR0142 PROTEIN"/>
    <property type="match status" value="1"/>
</dbReference>
<dbReference type="InterPro" id="IPR010699">
    <property type="entry name" value="DUF1275"/>
</dbReference>
<feature type="transmembrane region" description="Helical" evidence="2">
    <location>
        <begin position="231"/>
        <end position="249"/>
    </location>
</feature>
<feature type="transmembrane region" description="Helical" evidence="2">
    <location>
        <begin position="115"/>
        <end position="138"/>
    </location>
</feature>
<feature type="transmembrane region" description="Helical" evidence="2">
    <location>
        <begin position="207"/>
        <end position="225"/>
    </location>
</feature>
<feature type="transmembrane region" description="Helical" evidence="2">
    <location>
        <begin position="38"/>
        <end position="61"/>
    </location>
</feature>
<dbReference type="PANTHER" id="PTHR37314:SF5">
    <property type="entry name" value="SLR0142 PROTEIN"/>
    <property type="match status" value="1"/>
</dbReference>
<evidence type="ECO:0000313" key="3">
    <source>
        <dbReference type="EMBL" id="MFC5520779.1"/>
    </source>
</evidence>
<feature type="compositionally biased region" description="Polar residues" evidence="1">
    <location>
        <begin position="1"/>
        <end position="14"/>
    </location>
</feature>
<sequence>MSTTIPTATTPQGVSSASTSAPATPDVSGPTASRSVSILLSFTAGFVDTFGFVALFGLFTAHVTGNFVLIGAAIAGAGSAALLGKLLALPTFVVGVVATRTWQLRCEREGRASGVAVVVVQLLLLLAFMASGVLATPFLRSDGWPVVVVGLLGVLGMSVQNAASRSTFSKMSPSTVMTGNVTQICMDLVDLLTRAPGYAAAATRVRGMWPAITAFAIGSLGGGLAFKPLGFWSILAPVVALALVLHALTQTSPAP</sequence>
<keyword evidence="2" id="KW-0812">Transmembrane</keyword>
<protein>
    <submittedName>
        <fullName evidence="3">YoaK family protein</fullName>
    </submittedName>
</protein>
<dbReference type="EMBL" id="JBHSMX010000011">
    <property type="protein sequence ID" value="MFC5520779.1"/>
    <property type="molecule type" value="Genomic_DNA"/>
</dbReference>
<gene>
    <name evidence="3" type="ORF">ACFPP7_07580</name>
</gene>
<feature type="region of interest" description="Disordered" evidence="1">
    <location>
        <begin position="1"/>
        <end position="27"/>
    </location>
</feature>
<reference evidence="4" key="1">
    <citation type="journal article" date="2019" name="Int. J. Syst. Evol. Microbiol.">
        <title>The Global Catalogue of Microorganisms (GCM) 10K type strain sequencing project: providing services to taxonomists for standard genome sequencing and annotation.</title>
        <authorList>
            <consortium name="The Broad Institute Genomics Platform"/>
            <consortium name="The Broad Institute Genome Sequencing Center for Infectious Disease"/>
            <person name="Wu L."/>
            <person name="Ma J."/>
        </authorList>
    </citation>
    <scope>NUCLEOTIDE SEQUENCE [LARGE SCALE GENOMIC DNA]</scope>
    <source>
        <strain evidence="4">CGMCC 4.7277</strain>
    </source>
</reference>
<dbReference type="Pfam" id="PF06912">
    <property type="entry name" value="DUF1275"/>
    <property type="match status" value="1"/>
</dbReference>
<dbReference type="Proteomes" id="UP001596084">
    <property type="component" value="Unassembled WGS sequence"/>
</dbReference>
<keyword evidence="2" id="KW-0472">Membrane</keyword>
<feature type="transmembrane region" description="Helical" evidence="2">
    <location>
        <begin position="67"/>
        <end position="94"/>
    </location>
</feature>
<organism evidence="3 4">
    <name type="scientific">Polaromonas jejuensis</name>
    <dbReference type="NCBI Taxonomy" id="457502"/>
    <lineage>
        <taxon>Bacteria</taxon>
        <taxon>Pseudomonadati</taxon>
        <taxon>Pseudomonadota</taxon>
        <taxon>Betaproteobacteria</taxon>
        <taxon>Burkholderiales</taxon>
        <taxon>Comamonadaceae</taxon>
        <taxon>Polaromonas</taxon>
    </lineage>
</organism>
<evidence type="ECO:0000256" key="2">
    <source>
        <dbReference type="SAM" id="Phobius"/>
    </source>
</evidence>
<dbReference type="RefSeq" id="WP_084389308.1">
    <property type="nucleotide sequence ID" value="NZ_JBHSMX010000011.1"/>
</dbReference>
<proteinExistence type="predicted"/>
<keyword evidence="2" id="KW-1133">Transmembrane helix</keyword>
<evidence type="ECO:0000313" key="4">
    <source>
        <dbReference type="Proteomes" id="UP001596084"/>
    </source>
</evidence>
<feature type="compositionally biased region" description="Low complexity" evidence="1">
    <location>
        <begin position="15"/>
        <end position="25"/>
    </location>
</feature>
<keyword evidence="4" id="KW-1185">Reference proteome</keyword>
<comment type="caution">
    <text evidence="3">The sequence shown here is derived from an EMBL/GenBank/DDBJ whole genome shotgun (WGS) entry which is preliminary data.</text>
</comment>
<accession>A0ABW0QDJ6</accession>